<feature type="short sequence motif" description="Q motif" evidence="5">
    <location>
        <begin position="407"/>
        <end position="435"/>
    </location>
</feature>
<evidence type="ECO:0000256" key="1">
    <source>
        <dbReference type="ARBA" id="ARBA00022741"/>
    </source>
</evidence>
<dbReference type="InterPro" id="IPR014001">
    <property type="entry name" value="Helicase_ATP-bd"/>
</dbReference>
<protein>
    <recommendedName>
        <fullName evidence="10">RNA helicase</fullName>
    </recommendedName>
</protein>
<dbReference type="AlphaFoldDB" id="A0A7J7MBP0"/>
<dbReference type="EMBL" id="JACGCM010001644">
    <property type="protein sequence ID" value="KAF6152306.1"/>
    <property type="molecule type" value="Genomic_DNA"/>
</dbReference>
<evidence type="ECO:0000259" key="7">
    <source>
        <dbReference type="PROSITE" id="PS51195"/>
    </source>
</evidence>
<evidence type="ECO:0000313" key="8">
    <source>
        <dbReference type="EMBL" id="KAF6152306.1"/>
    </source>
</evidence>
<dbReference type="InterPro" id="IPR011545">
    <property type="entry name" value="DEAD/DEAH_box_helicase_dom"/>
</dbReference>
<dbReference type="Pfam" id="PF00270">
    <property type="entry name" value="DEAD"/>
    <property type="match status" value="1"/>
</dbReference>
<dbReference type="Gene3D" id="3.40.50.300">
    <property type="entry name" value="P-loop containing nucleotide triphosphate hydrolases"/>
    <property type="match status" value="1"/>
</dbReference>
<evidence type="ECO:0000256" key="2">
    <source>
        <dbReference type="ARBA" id="ARBA00022801"/>
    </source>
</evidence>
<dbReference type="GO" id="GO:0005524">
    <property type="term" value="F:ATP binding"/>
    <property type="evidence" value="ECO:0007669"/>
    <property type="project" value="UniProtKB-KW"/>
</dbReference>
<comment type="caution">
    <text evidence="8">The sequence shown here is derived from an EMBL/GenBank/DDBJ whole genome shotgun (WGS) entry which is preliminary data.</text>
</comment>
<evidence type="ECO:0000256" key="3">
    <source>
        <dbReference type="ARBA" id="ARBA00022806"/>
    </source>
</evidence>
<dbReference type="GO" id="GO:0003724">
    <property type="term" value="F:RNA helicase activity"/>
    <property type="evidence" value="ECO:0007669"/>
    <property type="project" value="InterPro"/>
</dbReference>
<reference evidence="8 9" key="1">
    <citation type="journal article" date="2020" name="IScience">
        <title>Genome Sequencing of the Endangered Kingdonia uniflora (Circaeasteraceae, Ranunculales) Reveals Potential Mechanisms of Evolutionary Specialization.</title>
        <authorList>
            <person name="Sun Y."/>
            <person name="Deng T."/>
            <person name="Zhang A."/>
            <person name="Moore M.J."/>
            <person name="Landis J.B."/>
            <person name="Lin N."/>
            <person name="Zhang H."/>
            <person name="Zhang X."/>
            <person name="Huang J."/>
            <person name="Zhang X."/>
            <person name="Sun H."/>
            <person name="Wang H."/>
        </authorList>
    </citation>
    <scope>NUCLEOTIDE SEQUENCE [LARGE SCALE GENOMIC DNA]</scope>
    <source>
        <strain evidence="8">TB1705</strain>
        <tissue evidence="8">Leaf</tissue>
    </source>
</reference>
<evidence type="ECO:0000313" key="9">
    <source>
        <dbReference type="Proteomes" id="UP000541444"/>
    </source>
</evidence>
<sequence>MLRVVDDMGFQVIKMKHVCVALGRSSLCTMNVKSRLDRQESRLDRQDLKIDEILLNLKNLNSLTKNLIARFDPVTQHELLAKPGQAVVETVGDAFPVSRHQVLAKPDQAVVESVGDAFPVSRHQVLAKPDQAVIETVGDAFPVSQHEVLAKPDQAVIETVGVAFPVSQHQVLAKPDQAVIETVGDAFPVSQHQVLAKPDQSVLKTVSDARKKKKKLSKLKKQVLAKPDQAVVESVGDAFPVSRHQVLAKPDQAVIETVGDAFPVSQHQVLAKPDQSVLKTVSDARKKKKKLSKLKKQVLAKPDQAVVESVGDAFPVSRHQVLAKPDQAVIETVGDAFPFWQTHPNQVLVDTGGDAQTEKMHKMKLSKQLTNKGTSPTNEALESVLSKYLEAIYCRPDSIAYLSDLPKSFDTMGLSENLLKGIREYGFVEPILMQRRGIVPFCAGENLILESTSPSGKTVTLCLGILQRVDYALVQCQALVLVPDAANGEKIAKLIRGLGVHLGIEVHEFTRGTVDDEDGEVLFHVAVATPDLGSRLFRERSISSDRIKMIVVSKGETTIVRYVHQVLDIFKFFPSDVQVCCSSTTLIMNPIRALTPKPPLLLLDIAFELSVVNVSIKNFDKLQGQSMLLSDLYKRKVKVQSLITEAKLSYFRKVICETTDGANYRERKNIDAEISGHEGFPTVSTYF</sequence>
<keyword evidence="4" id="KW-0067">ATP-binding</keyword>
<keyword evidence="9" id="KW-1185">Reference proteome</keyword>
<dbReference type="Proteomes" id="UP000541444">
    <property type="component" value="Unassembled WGS sequence"/>
</dbReference>
<evidence type="ECO:0000256" key="5">
    <source>
        <dbReference type="PROSITE-ProRule" id="PRU00552"/>
    </source>
</evidence>
<evidence type="ECO:0000256" key="4">
    <source>
        <dbReference type="ARBA" id="ARBA00022840"/>
    </source>
</evidence>
<dbReference type="SUPFAM" id="SSF52540">
    <property type="entry name" value="P-loop containing nucleoside triphosphate hydrolases"/>
    <property type="match status" value="1"/>
</dbReference>
<dbReference type="InterPro" id="IPR014014">
    <property type="entry name" value="RNA_helicase_DEAD_Q_motif"/>
</dbReference>
<dbReference type="PANTHER" id="PTHR47960">
    <property type="entry name" value="DEAD-BOX ATP-DEPENDENT RNA HELICASE 50"/>
    <property type="match status" value="1"/>
</dbReference>
<dbReference type="PROSITE" id="PS51195">
    <property type="entry name" value="Q_MOTIF"/>
    <property type="match status" value="1"/>
</dbReference>
<keyword evidence="3" id="KW-0347">Helicase</keyword>
<dbReference type="GO" id="GO:0016787">
    <property type="term" value="F:hydrolase activity"/>
    <property type="evidence" value="ECO:0007669"/>
    <property type="project" value="UniProtKB-KW"/>
</dbReference>
<name>A0A7J7MBP0_9MAGN</name>
<organism evidence="8 9">
    <name type="scientific">Kingdonia uniflora</name>
    <dbReference type="NCBI Taxonomy" id="39325"/>
    <lineage>
        <taxon>Eukaryota</taxon>
        <taxon>Viridiplantae</taxon>
        <taxon>Streptophyta</taxon>
        <taxon>Embryophyta</taxon>
        <taxon>Tracheophyta</taxon>
        <taxon>Spermatophyta</taxon>
        <taxon>Magnoliopsida</taxon>
        <taxon>Ranunculales</taxon>
        <taxon>Circaeasteraceae</taxon>
        <taxon>Kingdonia</taxon>
    </lineage>
</organism>
<dbReference type="GO" id="GO:0003676">
    <property type="term" value="F:nucleic acid binding"/>
    <property type="evidence" value="ECO:0007669"/>
    <property type="project" value="InterPro"/>
</dbReference>
<accession>A0A7J7MBP0</accession>
<keyword evidence="2" id="KW-0378">Hydrolase</keyword>
<dbReference type="OrthoDB" id="10265785at2759"/>
<proteinExistence type="predicted"/>
<feature type="domain" description="DEAD-box RNA helicase Q" evidence="7">
    <location>
        <begin position="407"/>
        <end position="435"/>
    </location>
</feature>
<feature type="domain" description="Helicase ATP-binding" evidence="6">
    <location>
        <begin position="438"/>
        <end position="604"/>
    </location>
</feature>
<keyword evidence="1" id="KW-0547">Nucleotide-binding</keyword>
<dbReference type="PROSITE" id="PS51192">
    <property type="entry name" value="HELICASE_ATP_BIND_1"/>
    <property type="match status" value="1"/>
</dbReference>
<evidence type="ECO:0000259" key="6">
    <source>
        <dbReference type="PROSITE" id="PS51192"/>
    </source>
</evidence>
<evidence type="ECO:0008006" key="10">
    <source>
        <dbReference type="Google" id="ProtNLM"/>
    </source>
</evidence>
<gene>
    <name evidence="8" type="ORF">GIB67_005960</name>
</gene>
<dbReference type="InterPro" id="IPR027417">
    <property type="entry name" value="P-loop_NTPase"/>
</dbReference>